<feature type="compositionally biased region" description="Low complexity" evidence="1">
    <location>
        <begin position="277"/>
        <end position="297"/>
    </location>
</feature>
<sequence length="619" mass="68882">MTPGRSSVAASISSSPPVPGRPPGPRTVRSPAGRPPPVSTPPDGRAMQRLSGRRRPDSVPVRCRAALPPRERPPRFPAWPGQGRLHRSGGPGRMPARDRPPCRSTRGPDRLRRVRAPAGPRRFRLVKVPVCPGGFRPRRFLVRCRPPADRVRRRRGRCRPGRFRPLSEAARCPAASRCRPVRCRPVRWRRVRCRRVRCRRARGLPHRCRRPRGGMVLARLSFRVPAMLRRSPGRAPWRRIRTARLPVPARFLPVYGRFPPECDRRRRPLRPVTGSAPTPSRPGRSRPPCTRPGRSRPQAADSRPTRCRPASTRTIRCRPAFTRQARSRAARRTAAAPGSARAVTASRPSLASRPAVDATAVLAVRRPVVPRVSTAAGRRARTPRRTVPMAVARRRARTLPTPRPTVSTRVAGHGPFPVRRPRMLPRTTRRIPGRVPARPTADRHVPPRDRRWRARPGCVAVPRGRPRAHTLCRRTASASPRPARRVAEAPRTRVSRAAVGTRRPMSVDPERLDPACRGPLQELQEPDPGSPVPRCPDLGGSGPVTGGRSGLPRPWCRPWCRAARGSVPRRCPGGPVRWRRAPPESFSVLPRAAAMVSCIPMRTDSPPTGVPWRAARPVR</sequence>
<keyword evidence="3" id="KW-1185">Reference proteome</keyword>
<dbReference type="Proteomes" id="UP000198415">
    <property type="component" value="Unassembled WGS sequence"/>
</dbReference>
<evidence type="ECO:0000313" key="2">
    <source>
        <dbReference type="EMBL" id="SNS42662.1"/>
    </source>
</evidence>
<feature type="compositionally biased region" description="Gly residues" evidence="1">
    <location>
        <begin position="539"/>
        <end position="549"/>
    </location>
</feature>
<dbReference type="AlphaFoldDB" id="A0A239EFJ2"/>
<feature type="compositionally biased region" description="Pro residues" evidence="1">
    <location>
        <begin position="16"/>
        <end position="25"/>
    </location>
</feature>
<feature type="region of interest" description="Disordered" evidence="1">
    <location>
        <begin position="1"/>
        <end position="110"/>
    </location>
</feature>
<feature type="compositionally biased region" description="Basic and acidic residues" evidence="1">
    <location>
        <begin position="95"/>
        <end position="110"/>
    </location>
</feature>
<feature type="compositionally biased region" description="Low complexity" evidence="1">
    <location>
        <begin position="332"/>
        <end position="346"/>
    </location>
</feature>
<feature type="region of interest" description="Disordered" evidence="1">
    <location>
        <begin position="398"/>
        <end position="550"/>
    </location>
</feature>
<accession>A0A239EFJ2</accession>
<dbReference type="EMBL" id="FZNR01000015">
    <property type="protein sequence ID" value="SNS42662.1"/>
    <property type="molecule type" value="Genomic_DNA"/>
</dbReference>
<name>A0A239EFJ2_9ACTN</name>
<feature type="region of interest" description="Disordered" evidence="1">
    <location>
        <begin position="600"/>
        <end position="619"/>
    </location>
</feature>
<gene>
    <name evidence="2" type="ORF">SAMN06264365_115123</name>
</gene>
<reference evidence="2 3" key="1">
    <citation type="submission" date="2017-06" db="EMBL/GenBank/DDBJ databases">
        <authorList>
            <person name="Kim H.J."/>
            <person name="Triplett B.A."/>
        </authorList>
    </citation>
    <scope>NUCLEOTIDE SEQUENCE [LARGE SCALE GENOMIC DNA]</scope>
    <source>
        <strain evidence="2 3">DSM 43151</strain>
    </source>
</reference>
<protein>
    <submittedName>
        <fullName evidence="2">Uncharacterized protein</fullName>
    </submittedName>
</protein>
<evidence type="ECO:0000313" key="3">
    <source>
        <dbReference type="Proteomes" id="UP000198415"/>
    </source>
</evidence>
<feature type="compositionally biased region" description="Low complexity" evidence="1">
    <location>
        <begin position="1"/>
        <end position="15"/>
    </location>
</feature>
<feature type="compositionally biased region" description="Basic and acidic residues" evidence="1">
    <location>
        <begin position="440"/>
        <end position="449"/>
    </location>
</feature>
<evidence type="ECO:0000256" key="1">
    <source>
        <dbReference type="SAM" id="MobiDB-lite"/>
    </source>
</evidence>
<organism evidence="2 3">
    <name type="scientific">Actinoplanes regularis</name>
    <dbReference type="NCBI Taxonomy" id="52697"/>
    <lineage>
        <taxon>Bacteria</taxon>
        <taxon>Bacillati</taxon>
        <taxon>Actinomycetota</taxon>
        <taxon>Actinomycetes</taxon>
        <taxon>Micromonosporales</taxon>
        <taxon>Micromonosporaceae</taxon>
        <taxon>Actinoplanes</taxon>
    </lineage>
</organism>
<feature type="compositionally biased region" description="Basic residues" evidence="1">
    <location>
        <begin position="419"/>
        <end position="432"/>
    </location>
</feature>
<feature type="region of interest" description="Disordered" evidence="1">
    <location>
        <begin position="263"/>
        <end position="351"/>
    </location>
</feature>
<proteinExistence type="predicted"/>